<dbReference type="EMBL" id="CP071091">
    <property type="protein sequence ID" value="QSQ11279.1"/>
    <property type="molecule type" value="Genomic_DNA"/>
</dbReference>
<accession>A0ABX7MXY5</accession>
<proteinExistence type="predicted"/>
<sequence>MSRHRLLSSSRGQALVLFALTLLLLALMVLMTLGFGMRAKERVEIQMAADAAAYSQAVATARTFNAISVMNRAQVAHMVAMAGTQALISRSSQVYAAHMVCTPAFTPAQWGLGDAAAATQVKELQGRAGSLYRAGLNLYGHLLREHIVDQRLAYRIARGANPELQATPEGAAKSFMELNGENDVPNHGDLMNAVRRGGVACGAGAVCAVGGSTSAHLNATMGSLGWTWVHNRPTGSAGFGTGGAARSTAFRRYGAAAEMDPSTYNTVSGRNSTGHDHATVVVPTRCTNPPPIPVPVTDAWVMSDEQQTPEDQHVYGVRLPPGQAPEDGEPLYERHTLGACVSCPGIWPFAMGYNVDELQRGQANHYGQPKLYSVLHRDYGSDARRKSPDPWNLFFRFPFSAENTTEFDLSIPLGRSRPTGREGIQRNQVALSAGIIYYHRPRGAGQGGGWREPPNFLNPFWRATLVSPEGSIDDKPAASLEAAGFTEHGQVLRALEQAGYRGGSRRGAGY</sequence>
<evidence type="ECO:0000313" key="1">
    <source>
        <dbReference type="EMBL" id="QSQ11279.1"/>
    </source>
</evidence>
<protein>
    <submittedName>
        <fullName evidence="1">Pilus assembly protein</fullName>
    </submittedName>
</protein>
<keyword evidence="2" id="KW-1185">Reference proteome</keyword>
<dbReference type="Proteomes" id="UP000663090">
    <property type="component" value="Chromosome"/>
</dbReference>
<organism evidence="1 2">
    <name type="scientific">Myxococcus landrumensis</name>
    <dbReference type="NCBI Taxonomy" id="2813577"/>
    <lineage>
        <taxon>Bacteria</taxon>
        <taxon>Pseudomonadati</taxon>
        <taxon>Myxococcota</taxon>
        <taxon>Myxococcia</taxon>
        <taxon>Myxococcales</taxon>
        <taxon>Cystobacterineae</taxon>
        <taxon>Myxococcaceae</taxon>
        <taxon>Myxococcus</taxon>
    </lineage>
</organism>
<name>A0ABX7MXY5_9BACT</name>
<gene>
    <name evidence="1" type="ORF">JY572_22985</name>
</gene>
<evidence type="ECO:0000313" key="2">
    <source>
        <dbReference type="Proteomes" id="UP000663090"/>
    </source>
</evidence>
<reference evidence="1 2" key="1">
    <citation type="submission" date="2021-02" db="EMBL/GenBank/DDBJ databases">
        <title>De Novo genome assembly of isolated myxobacteria.</title>
        <authorList>
            <person name="Stevens D.C."/>
        </authorList>
    </citation>
    <scope>NUCLEOTIDE SEQUENCE [LARGE SCALE GENOMIC DNA]</scope>
    <source>
        <strain evidence="1 2">SCHIC003</strain>
    </source>
</reference>
<dbReference type="RefSeq" id="WP_206713036.1">
    <property type="nucleotide sequence ID" value="NZ_CP071091.1"/>
</dbReference>